<feature type="transmembrane region" description="Helical" evidence="7">
    <location>
        <begin position="76"/>
        <end position="92"/>
    </location>
</feature>
<feature type="domain" description="Integral membrane bound transporter" evidence="8">
    <location>
        <begin position="350"/>
        <end position="474"/>
    </location>
</feature>
<feature type="transmembrane region" description="Helical" evidence="7">
    <location>
        <begin position="428"/>
        <end position="449"/>
    </location>
</feature>
<feature type="transmembrane region" description="Helical" evidence="7">
    <location>
        <begin position="146"/>
        <end position="168"/>
    </location>
</feature>
<evidence type="ECO:0000256" key="1">
    <source>
        <dbReference type="ARBA" id="ARBA00004651"/>
    </source>
</evidence>
<dbReference type="RefSeq" id="WP_216683612.1">
    <property type="nucleotide sequence ID" value="NZ_JAHLZN010000012.1"/>
</dbReference>
<evidence type="ECO:0000256" key="7">
    <source>
        <dbReference type="SAM" id="Phobius"/>
    </source>
</evidence>
<name>A0ABS6GWS6_MAMLE</name>
<evidence type="ECO:0000256" key="6">
    <source>
        <dbReference type="ARBA" id="ARBA00043993"/>
    </source>
</evidence>
<keyword evidence="10" id="KW-1185">Reference proteome</keyword>
<evidence type="ECO:0000256" key="2">
    <source>
        <dbReference type="ARBA" id="ARBA00022475"/>
    </source>
</evidence>
<feature type="transmembrane region" description="Helical" evidence="7">
    <location>
        <begin position="28"/>
        <end position="45"/>
    </location>
</feature>
<dbReference type="Proteomes" id="UP000770161">
    <property type="component" value="Unassembled WGS sequence"/>
</dbReference>
<dbReference type="PANTHER" id="PTHR30509">
    <property type="entry name" value="P-HYDROXYBENZOIC ACID EFFLUX PUMP SUBUNIT-RELATED"/>
    <property type="match status" value="1"/>
</dbReference>
<feature type="transmembrane region" description="Helical" evidence="7">
    <location>
        <begin position="389"/>
        <end position="422"/>
    </location>
</feature>
<feature type="transmembrane region" description="Helical" evidence="7">
    <location>
        <begin position="98"/>
        <end position="116"/>
    </location>
</feature>
<keyword evidence="2" id="KW-1003">Cell membrane</keyword>
<keyword evidence="4 7" id="KW-1133">Transmembrane helix</keyword>
<evidence type="ECO:0000313" key="10">
    <source>
        <dbReference type="Proteomes" id="UP000770161"/>
    </source>
</evidence>
<evidence type="ECO:0000256" key="3">
    <source>
        <dbReference type="ARBA" id="ARBA00022692"/>
    </source>
</evidence>
<feature type="transmembrane region" description="Helical" evidence="7">
    <location>
        <begin position="334"/>
        <end position="357"/>
    </location>
</feature>
<evidence type="ECO:0000256" key="5">
    <source>
        <dbReference type="ARBA" id="ARBA00023136"/>
    </source>
</evidence>
<accession>A0ABS6GWS6</accession>
<comment type="caution">
    <text evidence="9">The sequence shown here is derived from an EMBL/GenBank/DDBJ whole genome shotgun (WGS) entry which is preliminary data.</text>
</comment>
<protein>
    <submittedName>
        <fullName evidence="9">FUSC family protein</fullName>
    </submittedName>
</protein>
<evidence type="ECO:0000259" key="8">
    <source>
        <dbReference type="Pfam" id="PF13515"/>
    </source>
</evidence>
<comment type="subcellular location">
    <subcellularLocation>
        <location evidence="1">Cell membrane</location>
        <topology evidence="1">Multi-pass membrane protein</topology>
    </subcellularLocation>
</comment>
<proteinExistence type="inferred from homology"/>
<evidence type="ECO:0000256" key="4">
    <source>
        <dbReference type="ARBA" id="ARBA00022989"/>
    </source>
</evidence>
<comment type="similarity">
    <text evidence="6">Belongs to the YccS/YhfK family.</text>
</comment>
<dbReference type="EMBL" id="JAHLZN010000012">
    <property type="protein sequence ID" value="MBU6113897.1"/>
    <property type="molecule type" value="Genomic_DNA"/>
</dbReference>
<keyword evidence="5 7" id="KW-0472">Membrane</keyword>
<dbReference type="InterPro" id="IPR049453">
    <property type="entry name" value="Memb_transporter_dom"/>
</dbReference>
<dbReference type="Pfam" id="PF13515">
    <property type="entry name" value="FUSC_2"/>
    <property type="match status" value="1"/>
</dbReference>
<organism evidence="9 10">
    <name type="scientific">Mammaliicoccus lentus</name>
    <name type="common">Staphylococcus lentus</name>
    <dbReference type="NCBI Taxonomy" id="42858"/>
    <lineage>
        <taxon>Bacteria</taxon>
        <taxon>Bacillati</taxon>
        <taxon>Bacillota</taxon>
        <taxon>Bacilli</taxon>
        <taxon>Bacillales</taxon>
        <taxon>Staphylococcaceae</taxon>
        <taxon>Mammaliicoccus</taxon>
    </lineage>
</organism>
<keyword evidence="3 7" id="KW-0812">Transmembrane</keyword>
<evidence type="ECO:0000313" key="9">
    <source>
        <dbReference type="EMBL" id="MBU6113897.1"/>
    </source>
</evidence>
<dbReference type="PANTHER" id="PTHR30509:SF9">
    <property type="entry name" value="MULTIDRUG RESISTANCE PROTEIN MDTO"/>
    <property type="match status" value="1"/>
</dbReference>
<feature type="transmembrane region" description="Helical" evidence="7">
    <location>
        <begin position="461"/>
        <end position="480"/>
    </location>
</feature>
<gene>
    <name evidence="9" type="ORF">KQ656_07995</name>
</gene>
<sequence length="638" mass="71755">MRDLVHKISKYFSSLMTLHTERLNLKKGIRQGLLIAVPILIGYLLGRTDLGLLVATGTLAHIYAIKGTFKSKVQTVLVSAILLSICMFLGTLTVGNQLLFGILLVLISTLVFYVFVSLKIPGPASTFYIVLFALPMNLPIEPSDAFLRSGLVLLGGLLGTGVLVISLLSEKENVERSSVVQNFKFLCEMMSEFNNDSFEALSKKVKDNFKTTERIFITAGAKKSSQKKRLYLLHSIAQGIYAELLELKESGVKEIPESFYNLLQDINENVAKEQYLKSDDTNIINNDETYNDLTKYLFRANDLLAIPKDQVQYEVDMRKPIYSKNLFHNLTLDSYAFISTLRYLIIMSAAITIAFVFKFDQAYWVPLSANTVMIGGTTLKGMERASLRFLGTVVGVILLSIILAFHPNIVIAIIILGLSALIGETLVAANYGFAMTFITIQVILLNGIASQDISLSIALPRITDVFAGVVIAAIGLLIFGRNAASTIINNTIANVVRTESKLFFKLFSKENYQFSEEEKKNISLELSIKINNMHNMYDSAIEELFNDKKKIRHYYSSIYLLDELSFLLERATHLENSETFDEQLISKYLFLFEDLAYTLETKQPIKIKTDLSILPVYRNIRIVLLKLQNHHLEKEVAN</sequence>
<reference evidence="9 10" key="1">
    <citation type="submission" date="2021-06" db="EMBL/GenBank/DDBJ databases">
        <title>Staphylococcus lentus K169 genome sequencing.</title>
        <authorList>
            <person name="Sundareshan S."/>
            <person name="Akhila D.S."/>
            <person name="Prachi D."/>
            <person name="Sivakumar R."/>
            <person name="Rajendhran J."/>
            <person name="Isloor S."/>
            <person name="Hegde N.R."/>
        </authorList>
    </citation>
    <scope>NUCLEOTIDE SEQUENCE [LARGE SCALE GENOMIC DNA]</scope>
    <source>
        <strain evidence="9 10">K169</strain>
    </source>
</reference>